<dbReference type="EMBL" id="JBFXLU010000269">
    <property type="protein sequence ID" value="KAL2832187.1"/>
    <property type="molecule type" value="Genomic_DNA"/>
</dbReference>
<dbReference type="PIRSF" id="PIRSF000103">
    <property type="entry name" value="HIBADH"/>
    <property type="match status" value="1"/>
</dbReference>
<dbReference type="InterPro" id="IPR015815">
    <property type="entry name" value="HIBADH-related"/>
</dbReference>
<dbReference type="Gene3D" id="3.40.50.720">
    <property type="entry name" value="NAD(P)-binding Rossmann-like Domain"/>
    <property type="match status" value="1"/>
</dbReference>
<dbReference type="InterPro" id="IPR006115">
    <property type="entry name" value="6PGDH_NADP-bd"/>
</dbReference>
<evidence type="ECO:0000259" key="3">
    <source>
        <dbReference type="Pfam" id="PF03446"/>
    </source>
</evidence>
<dbReference type="Gene3D" id="1.10.1040.10">
    <property type="entry name" value="N-(1-d-carboxylethyl)-l-norvaline Dehydrogenase, domain 2"/>
    <property type="match status" value="1"/>
</dbReference>
<feature type="domain" description="3-hydroxyisobutyrate dehydrogenase-like NAD-binding" evidence="4">
    <location>
        <begin position="192"/>
        <end position="297"/>
    </location>
</feature>
<organism evidence="5 6">
    <name type="scientific">Aspergillus pseudoustus</name>
    <dbReference type="NCBI Taxonomy" id="1810923"/>
    <lineage>
        <taxon>Eukaryota</taxon>
        <taxon>Fungi</taxon>
        <taxon>Dikarya</taxon>
        <taxon>Ascomycota</taxon>
        <taxon>Pezizomycotina</taxon>
        <taxon>Eurotiomycetes</taxon>
        <taxon>Eurotiomycetidae</taxon>
        <taxon>Eurotiales</taxon>
        <taxon>Aspergillaceae</taxon>
        <taxon>Aspergillus</taxon>
        <taxon>Aspergillus subgen. Nidulantes</taxon>
    </lineage>
</organism>
<feature type="non-terminal residue" evidence="5">
    <location>
        <position position="298"/>
    </location>
</feature>
<dbReference type="SUPFAM" id="SSF48179">
    <property type="entry name" value="6-phosphogluconate dehydrogenase C-terminal domain-like"/>
    <property type="match status" value="1"/>
</dbReference>
<dbReference type="InterPro" id="IPR029154">
    <property type="entry name" value="HIBADH-like_NADP-bd"/>
</dbReference>
<reference evidence="5 6" key="1">
    <citation type="submission" date="2024-07" db="EMBL/GenBank/DDBJ databases">
        <title>Section-level genome sequencing and comparative genomics of Aspergillus sections Usti and Cavernicolus.</title>
        <authorList>
            <consortium name="Lawrence Berkeley National Laboratory"/>
            <person name="Nybo J.L."/>
            <person name="Vesth T.C."/>
            <person name="Theobald S."/>
            <person name="Frisvad J.C."/>
            <person name="Larsen T.O."/>
            <person name="Kjaerboelling I."/>
            <person name="Rothschild-Mancinelli K."/>
            <person name="Lyhne E.K."/>
            <person name="Kogle M.E."/>
            <person name="Barry K."/>
            <person name="Clum A."/>
            <person name="Na H."/>
            <person name="Ledsgaard L."/>
            <person name="Lin J."/>
            <person name="Lipzen A."/>
            <person name="Kuo A."/>
            <person name="Riley R."/>
            <person name="Mondo S."/>
            <person name="Labutti K."/>
            <person name="Haridas S."/>
            <person name="Pangalinan J."/>
            <person name="Salamov A.A."/>
            <person name="Simmons B.A."/>
            <person name="Magnuson J.K."/>
            <person name="Chen J."/>
            <person name="Drula E."/>
            <person name="Henrissat B."/>
            <person name="Wiebenga A."/>
            <person name="Lubbers R.J."/>
            <person name="Gomes A.C."/>
            <person name="Makela M.R."/>
            <person name="Stajich J."/>
            <person name="Grigoriev I.V."/>
            <person name="Mortensen U.H."/>
            <person name="De Vries R.P."/>
            <person name="Baker S.E."/>
            <person name="Andersen M.R."/>
        </authorList>
    </citation>
    <scope>NUCLEOTIDE SEQUENCE [LARGE SCALE GENOMIC DNA]</scope>
    <source>
        <strain evidence="5 6">CBS 123904</strain>
    </source>
</reference>
<proteinExistence type="predicted"/>
<dbReference type="PANTHER" id="PTHR22981">
    <property type="entry name" value="3-HYDROXYISOBUTYRATE DEHYDROGENASE-RELATED"/>
    <property type="match status" value="1"/>
</dbReference>
<dbReference type="InterPro" id="IPR013328">
    <property type="entry name" value="6PGD_dom2"/>
</dbReference>
<dbReference type="PANTHER" id="PTHR22981:SF81">
    <property type="entry name" value="DEHYDROGENASE, PUTATIVE-RELATED"/>
    <property type="match status" value="1"/>
</dbReference>
<evidence type="ECO:0000259" key="4">
    <source>
        <dbReference type="Pfam" id="PF14833"/>
    </source>
</evidence>
<accession>A0ABR4IX77</accession>
<dbReference type="Proteomes" id="UP001610446">
    <property type="component" value="Unassembled WGS sequence"/>
</dbReference>
<dbReference type="PROSITE" id="PS00895">
    <property type="entry name" value="3_HYDROXYISOBUT_DH"/>
    <property type="match status" value="1"/>
</dbReference>
<name>A0ABR4IX77_9EURO</name>
<evidence type="ECO:0000256" key="1">
    <source>
        <dbReference type="ARBA" id="ARBA00023002"/>
    </source>
</evidence>
<dbReference type="Pfam" id="PF14833">
    <property type="entry name" value="NAD_binding_11"/>
    <property type="match status" value="1"/>
</dbReference>
<comment type="caution">
    <text evidence="5">The sequence shown here is derived from an EMBL/GenBank/DDBJ whole genome shotgun (WGS) entry which is preliminary data.</text>
</comment>
<gene>
    <name evidence="5" type="ORF">BJY01DRAFT_254005</name>
</gene>
<feature type="domain" description="6-phosphogluconate dehydrogenase NADP-binding" evidence="3">
    <location>
        <begin position="7"/>
        <end position="152"/>
    </location>
</feature>
<sequence>MPYKTDFAFIGLGRMGYRMAANLRRALPASTTLYVNDLNSAACEKFKREVGEHGPVEIAPTAMDAASNASTVFSIVTASAHVRSVYLDEETGVVNAPPDPDRLMLECSTIDLGTTREVQAAIAEAGVGVFLDAPVSGGIQRAADGTLAFLIGHPAPPSDYSSSPTPLQSRIQAAISPMADPDRLIFCGGFSAGLASKIANNYLACSNMAVLAEAFAMGMAAGVNRQVLFECFRKSSGYSWAVDYAQPVPQLVPGPASNGYAVSFLMPMILKDMDLGIGMAGDAGTPTGIGAAVRKVFE</sequence>
<dbReference type="Pfam" id="PF03446">
    <property type="entry name" value="NAD_binding_2"/>
    <property type="match status" value="1"/>
</dbReference>
<evidence type="ECO:0000313" key="6">
    <source>
        <dbReference type="Proteomes" id="UP001610446"/>
    </source>
</evidence>
<keyword evidence="6" id="KW-1185">Reference proteome</keyword>
<evidence type="ECO:0000313" key="5">
    <source>
        <dbReference type="EMBL" id="KAL2832187.1"/>
    </source>
</evidence>
<keyword evidence="2" id="KW-0520">NAD</keyword>
<keyword evidence="1" id="KW-0560">Oxidoreductase</keyword>
<evidence type="ECO:0000256" key="2">
    <source>
        <dbReference type="ARBA" id="ARBA00023027"/>
    </source>
</evidence>
<dbReference type="InterPro" id="IPR008927">
    <property type="entry name" value="6-PGluconate_DH-like_C_sf"/>
</dbReference>
<protein>
    <submittedName>
        <fullName evidence="5">NAD binding domain of 6-phosphogluconate dehydrogenase-domain-containing protein</fullName>
    </submittedName>
</protein>
<dbReference type="SUPFAM" id="SSF51735">
    <property type="entry name" value="NAD(P)-binding Rossmann-fold domains"/>
    <property type="match status" value="1"/>
</dbReference>
<dbReference type="InterPro" id="IPR036291">
    <property type="entry name" value="NAD(P)-bd_dom_sf"/>
</dbReference>
<dbReference type="InterPro" id="IPR002204">
    <property type="entry name" value="3-OH-isobutyrate_DH-rel_CS"/>
</dbReference>